<comment type="caution">
    <text evidence="7">The sequence shown here is derived from an EMBL/GenBank/DDBJ whole genome shotgun (WGS) entry which is preliminary data.</text>
</comment>
<feature type="transmembrane region" description="Helical" evidence="6">
    <location>
        <begin position="295"/>
        <end position="318"/>
    </location>
</feature>
<evidence type="ECO:0000256" key="4">
    <source>
        <dbReference type="ARBA" id="ARBA00023136"/>
    </source>
</evidence>
<evidence type="ECO:0000256" key="1">
    <source>
        <dbReference type="ARBA" id="ARBA00004141"/>
    </source>
</evidence>
<comment type="subcellular location">
    <subcellularLocation>
        <location evidence="1">Membrane</location>
        <topology evidence="1">Multi-pass membrane protein</topology>
    </subcellularLocation>
</comment>
<proteinExistence type="predicted"/>
<feature type="transmembrane region" description="Helical" evidence="6">
    <location>
        <begin position="257"/>
        <end position="274"/>
    </location>
</feature>
<feature type="compositionally biased region" description="Polar residues" evidence="5">
    <location>
        <begin position="1"/>
        <end position="10"/>
    </location>
</feature>
<dbReference type="EMBL" id="WHUW01000015">
    <property type="protein sequence ID" value="KAF8438853.1"/>
    <property type="molecule type" value="Genomic_DNA"/>
</dbReference>
<feature type="transmembrane region" description="Helical" evidence="6">
    <location>
        <begin position="182"/>
        <end position="202"/>
    </location>
</feature>
<dbReference type="PIRSF" id="PIRSF006060">
    <property type="entry name" value="AA_transporter"/>
    <property type="match status" value="1"/>
</dbReference>
<dbReference type="GO" id="GO:0015179">
    <property type="term" value="F:L-amino acid transmembrane transporter activity"/>
    <property type="evidence" value="ECO:0007669"/>
    <property type="project" value="TreeGrafter"/>
</dbReference>
<evidence type="ECO:0000256" key="2">
    <source>
        <dbReference type="ARBA" id="ARBA00022692"/>
    </source>
</evidence>
<protein>
    <submittedName>
        <fullName evidence="7">Amino acid permease-domain-containing protein</fullName>
    </submittedName>
</protein>
<keyword evidence="4 6" id="KW-0472">Membrane</keyword>
<reference evidence="7" key="2">
    <citation type="journal article" date="2020" name="Nat. Commun.">
        <title>Large-scale genome sequencing of mycorrhizal fungi provides insights into the early evolution of symbiotic traits.</title>
        <authorList>
            <person name="Miyauchi S."/>
            <person name="Kiss E."/>
            <person name="Kuo A."/>
            <person name="Drula E."/>
            <person name="Kohler A."/>
            <person name="Sanchez-Garcia M."/>
            <person name="Morin E."/>
            <person name="Andreopoulos B."/>
            <person name="Barry K.W."/>
            <person name="Bonito G."/>
            <person name="Buee M."/>
            <person name="Carver A."/>
            <person name="Chen C."/>
            <person name="Cichocki N."/>
            <person name="Clum A."/>
            <person name="Culley D."/>
            <person name="Crous P.W."/>
            <person name="Fauchery L."/>
            <person name="Girlanda M."/>
            <person name="Hayes R.D."/>
            <person name="Keri Z."/>
            <person name="LaButti K."/>
            <person name="Lipzen A."/>
            <person name="Lombard V."/>
            <person name="Magnuson J."/>
            <person name="Maillard F."/>
            <person name="Murat C."/>
            <person name="Nolan M."/>
            <person name="Ohm R.A."/>
            <person name="Pangilinan J."/>
            <person name="Pereira M.F."/>
            <person name="Perotto S."/>
            <person name="Peter M."/>
            <person name="Pfister S."/>
            <person name="Riley R."/>
            <person name="Sitrit Y."/>
            <person name="Stielow J.B."/>
            <person name="Szollosi G."/>
            <person name="Zifcakova L."/>
            <person name="Stursova M."/>
            <person name="Spatafora J.W."/>
            <person name="Tedersoo L."/>
            <person name="Vaario L.M."/>
            <person name="Yamada A."/>
            <person name="Yan M."/>
            <person name="Wang P."/>
            <person name="Xu J."/>
            <person name="Bruns T."/>
            <person name="Baldrian P."/>
            <person name="Vilgalys R."/>
            <person name="Dunand C."/>
            <person name="Henrissat B."/>
            <person name="Grigoriev I.V."/>
            <person name="Hibbett D."/>
            <person name="Nagy L.G."/>
            <person name="Martin F.M."/>
        </authorList>
    </citation>
    <scope>NUCLEOTIDE SEQUENCE</scope>
    <source>
        <strain evidence="7">BED1</strain>
    </source>
</reference>
<accession>A0AAD4GDF5</accession>
<evidence type="ECO:0000313" key="8">
    <source>
        <dbReference type="Proteomes" id="UP001194468"/>
    </source>
</evidence>
<dbReference type="Pfam" id="PF13520">
    <property type="entry name" value="AA_permease_2"/>
    <property type="match status" value="1"/>
</dbReference>
<feature type="transmembrane region" description="Helical" evidence="6">
    <location>
        <begin position="493"/>
        <end position="515"/>
    </location>
</feature>
<evidence type="ECO:0000256" key="5">
    <source>
        <dbReference type="SAM" id="MobiDB-lite"/>
    </source>
</evidence>
<evidence type="ECO:0000256" key="6">
    <source>
        <dbReference type="SAM" id="Phobius"/>
    </source>
</evidence>
<dbReference type="InterPro" id="IPR002293">
    <property type="entry name" value="AA/rel_permease1"/>
</dbReference>
<dbReference type="InterPro" id="IPR050598">
    <property type="entry name" value="AminoAcid_Transporter"/>
</dbReference>
<keyword evidence="2 6" id="KW-0812">Transmembrane</keyword>
<feature type="transmembrane region" description="Helical" evidence="6">
    <location>
        <begin position="214"/>
        <end position="237"/>
    </location>
</feature>
<keyword evidence="8" id="KW-1185">Reference proteome</keyword>
<name>A0AAD4GDF5_BOLED</name>
<feature type="transmembrane region" description="Helical" evidence="6">
    <location>
        <begin position="61"/>
        <end position="85"/>
    </location>
</feature>
<dbReference type="Gene3D" id="1.20.1740.10">
    <property type="entry name" value="Amino acid/polyamine transporter I"/>
    <property type="match status" value="1"/>
</dbReference>
<feature type="transmembrane region" description="Helical" evidence="6">
    <location>
        <begin position="460"/>
        <end position="481"/>
    </location>
</feature>
<dbReference type="Proteomes" id="UP001194468">
    <property type="component" value="Unassembled WGS sequence"/>
</dbReference>
<dbReference type="PANTHER" id="PTHR11785">
    <property type="entry name" value="AMINO ACID TRANSPORTER"/>
    <property type="match status" value="1"/>
</dbReference>
<feature type="transmembrane region" description="Helical" evidence="6">
    <location>
        <begin position="138"/>
        <end position="162"/>
    </location>
</feature>
<feature type="region of interest" description="Disordered" evidence="5">
    <location>
        <begin position="1"/>
        <end position="53"/>
    </location>
</feature>
<organism evidence="7 8">
    <name type="scientific">Boletus edulis BED1</name>
    <dbReference type="NCBI Taxonomy" id="1328754"/>
    <lineage>
        <taxon>Eukaryota</taxon>
        <taxon>Fungi</taxon>
        <taxon>Dikarya</taxon>
        <taxon>Basidiomycota</taxon>
        <taxon>Agaricomycotina</taxon>
        <taxon>Agaricomycetes</taxon>
        <taxon>Agaricomycetidae</taxon>
        <taxon>Boletales</taxon>
        <taxon>Boletineae</taxon>
        <taxon>Boletaceae</taxon>
        <taxon>Boletoideae</taxon>
        <taxon>Boletus</taxon>
    </lineage>
</organism>
<reference evidence="7" key="1">
    <citation type="submission" date="2019-10" db="EMBL/GenBank/DDBJ databases">
        <authorList>
            <consortium name="DOE Joint Genome Institute"/>
            <person name="Kuo A."/>
            <person name="Miyauchi S."/>
            <person name="Kiss E."/>
            <person name="Drula E."/>
            <person name="Kohler A."/>
            <person name="Sanchez-Garcia M."/>
            <person name="Andreopoulos B."/>
            <person name="Barry K.W."/>
            <person name="Bonito G."/>
            <person name="Buee M."/>
            <person name="Carver A."/>
            <person name="Chen C."/>
            <person name="Cichocki N."/>
            <person name="Clum A."/>
            <person name="Culley D."/>
            <person name="Crous P.W."/>
            <person name="Fauchery L."/>
            <person name="Girlanda M."/>
            <person name="Hayes R."/>
            <person name="Keri Z."/>
            <person name="LaButti K."/>
            <person name="Lipzen A."/>
            <person name="Lombard V."/>
            <person name="Magnuson J."/>
            <person name="Maillard F."/>
            <person name="Morin E."/>
            <person name="Murat C."/>
            <person name="Nolan M."/>
            <person name="Ohm R."/>
            <person name="Pangilinan J."/>
            <person name="Pereira M."/>
            <person name="Perotto S."/>
            <person name="Peter M."/>
            <person name="Riley R."/>
            <person name="Sitrit Y."/>
            <person name="Stielow B."/>
            <person name="Szollosi G."/>
            <person name="Zifcakova L."/>
            <person name="Stursova M."/>
            <person name="Spatafora J.W."/>
            <person name="Tedersoo L."/>
            <person name="Vaario L.-M."/>
            <person name="Yamada A."/>
            <person name="Yan M."/>
            <person name="Wang P."/>
            <person name="Xu J."/>
            <person name="Bruns T."/>
            <person name="Baldrian P."/>
            <person name="Vilgalys R."/>
            <person name="Henrissat B."/>
            <person name="Grigoriev I.V."/>
            <person name="Hibbett D."/>
            <person name="Nagy L.G."/>
            <person name="Martin F.M."/>
        </authorList>
    </citation>
    <scope>NUCLEOTIDE SEQUENCE</scope>
    <source>
        <strain evidence="7">BED1</strain>
    </source>
</reference>
<dbReference type="GO" id="GO:0016020">
    <property type="term" value="C:membrane"/>
    <property type="evidence" value="ECO:0007669"/>
    <property type="project" value="UniProtKB-SubCell"/>
</dbReference>
<sequence length="552" mass="60153">MLYEASSSGVTKLGPASSETEPLLRSHSHSLSRTPAEDGEDVENANTGSFTDDVPDNKRQLGLLSAASLIFNRMIGTGVFAAPSIILNSSGSVGMTFVMWILGALVSAAGTAVYVEFGTGLPRSGGEKTYMEYVFRRPAFLITCVYAVYGVFIGWMSASSVAFGEYVLHALAYERTPTNVRIVAFLCSTFCLIVHGAFLKFGLKLQNALGAFKLAVLVLIAGSGFLSLIGVPGFAVGEDYDQPNNYTWQTFWEGSDFGANAFVIGMYNVIWSYMGYSNANYALSEVRDPVRTIKVAAPLAMSFVAFAYVSVNVAYFAVVSKADMLNGGTIPAALFFRNLYGPSTERALSVVISLSMLGNMLSTLFAQGRVVQELGREGVLPYSSFFASNKPFNAPLPGQFTQYLISVLLMALAPPGDAYLLIINYSSYPLALFNLVISGGLLLLYTDAFKSYDWNPPFRAYKFAVVFFFLSNAFLVLVPMIPPTSGYEPYLHLPYYSHVVGALSVGLLGVVYWFIFFRWIPNRNGYTLKQVTVIQEDGVPRSVFIRIPAGAE</sequence>
<feature type="transmembrane region" description="Helical" evidence="6">
    <location>
        <begin position="428"/>
        <end position="448"/>
    </location>
</feature>
<dbReference type="PANTHER" id="PTHR11785:SF498">
    <property type="entry name" value="HIGH-AFFINITY METHIONINE PERMEASE"/>
    <property type="match status" value="1"/>
</dbReference>
<dbReference type="AlphaFoldDB" id="A0AAD4GDF5"/>
<feature type="compositionally biased region" description="Low complexity" evidence="5">
    <location>
        <begin position="23"/>
        <end position="33"/>
    </location>
</feature>
<evidence type="ECO:0000256" key="3">
    <source>
        <dbReference type="ARBA" id="ARBA00022989"/>
    </source>
</evidence>
<keyword evidence="3 6" id="KW-1133">Transmembrane helix</keyword>
<evidence type="ECO:0000313" key="7">
    <source>
        <dbReference type="EMBL" id="KAF8438853.1"/>
    </source>
</evidence>
<feature type="transmembrane region" description="Helical" evidence="6">
    <location>
        <begin position="97"/>
        <end position="117"/>
    </location>
</feature>
<gene>
    <name evidence="7" type="ORF">L210DRAFT_3630979</name>
</gene>